<evidence type="ECO:0000313" key="5">
    <source>
        <dbReference type="Proteomes" id="UP001430306"/>
    </source>
</evidence>
<dbReference type="Proteomes" id="UP001430306">
    <property type="component" value="Unassembled WGS sequence"/>
</dbReference>
<proteinExistence type="predicted"/>
<reference evidence="4" key="1">
    <citation type="submission" date="2021-11" db="EMBL/GenBank/DDBJ databases">
        <title>Genome sequence.</title>
        <authorList>
            <person name="Sun Q."/>
        </authorList>
    </citation>
    <scope>NUCLEOTIDE SEQUENCE</scope>
    <source>
        <strain evidence="4">JC740</strain>
    </source>
</reference>
<comment type="caution">
    <text evidence="4">The sequence shown here is derived from an EMBL/GenBank/DDBJ whole genome shotgun (WGS) entry which is preliminary data.</text>
</comment>
<protein>
    <submittedName>
        <fullName evidence="4">Alginate export family protein</fullName>
    </submittedName>
</protein>
<organism evidence="4 5">
    <name type="scientific">Rhodopirellula halodulae</name>
    <dbReference type="NCBI Taxonomy" id="2894198"/>
    <lineage>
        <taxon>Bacteria</taxon>
        <taxon>Pseudomonadati</taxon>
        <taxon>Planctomycetota</taxon>
        <taxon>Planctomycetia</taxon>
        <taxon>Pirellulales</taxon>
        <taxon>Pirellulaceae</taxon>
        <taxon>Rhodopirellula</taxon>
    </lineage>
</organism>
<evidence type="ECO:0000259" key="3">
    <source>
        <dbReference type="Pfam" id="PF13372"/>
    </source>
</evidence>
<evidence type="ECO:0000256" key="1">
    <source>
        <dbReference type="SAM" id="MobiDB-lite"/>
    </source>
</evidence>
<dbReference type="RefSeq" id="WP_230274215.1">
    <property type="nucleotide sequence ID" value="NZ_JAJKFW010000023.1"/>
</dbReference>
<sequence length="551" mass="61854">MSQRHWKRRLLSAIAIATAAISSNAHAQDTSGLEPTVLLVVQQGEGALTEPGPSPTAPSEPAATESIVQPESDLAAPVVDESTYAAPSYASYGAPCNCCQGGCCTKKKKEAAMAKMKGAYQGVFYANDYSYLNDPCYDGPSFFGDSLKGMLNGTLDVGGEARVRYHSERNFRGLGPTGLGLTGNDDQFWLTRYRMFANWRLSENVRFYGEYLYADSGGETFNNRPIEENRGEAQNLFLEAKLTDNLSVRGGRQELLLGAQRLVSCLDWANTRRTFDGVRATYANKDGSIDAFYTHPVKRTFAYEDKWDSTNQDVQFFGAYMTRKDTWLGQWENYYLGLNNDVADFDYHTIGSRIVGKTDSNWLYEYEGGTQFGTNSDGTDHSAGFFTGGLGRQIALTKDWKPTVWFWYDYASGGDDSLRGGDGFDHLFPLAHKYNGFMDLFGRRNLHDINAQFITPFFGEKVKLLLWYHYFMLDEKTTPFDVVMNPYNANNPAGDRELGHEIDVLFQIALNPRNSALIGYSHFNSGKYYSTTAGVPDVDADFFYFQYQMRF</sequence>
<gene>
    <name evidence="4" type="ORF">LOC71_13380</name>
</gene>
<dbReference type="EMBL" id="JAJKFW010000023">
    <property type="protein sequence ID" value="MCC9643271.1"/>
    <property type="molecule type" value="Genomic_DNA"/>
</dbReference>
<feature type="chain" id="PRO_5046348352" evidence="2">
    <location>
        <begin position="28"/>
        <end position="551"/>
    </location>
</feature>
<evidence type="ECO:0000313" key="4">
    <source>
        <dbReference type="EMBL" id="MCC9643271.1"/>
    </source>
</evidence>
<accession>A0ABS8NLA7</accession>
<feature type="region of interest" description="Disordered" evidence="1">
    <location>
        <begin position="46"/>
        <end position="65"/>
    </location>
</feature>
<feature type="domain" description="Alginate export" evidence="3">
    <location>
        <begin position="155"/>
        <end position="534"/>
    </location>
</feature>
<feature type="signal peptide" evidence="2">
    <location>
        <begin position="1"/>
        <end position="27"/>
    </location>
</feature>
<dbReference type="InterPro" id="IPR025388">
    <property type="entry name" value="Alginate_export_dom"/>
</dbReference>
<name>A0ABS8NLA7_9BACT</name>
<dbReference type="Pfam" id="PF13372">
    <property type="entry name" value="Alginate_exp"/>
    <property type="match status" value="1"/>
</dbReference>
<keyword evidence="5" id="KW-1185">Reference proteome</keyword>
<evidence type="ECO:0000256" key="2">
    <source>
        <dbReference type="SAM" id="SignalP"/>
    </source>
</evidence>
<keyword evidence="2" id="KW-0732">Signal</keyword>